<dbReference type="InterPro" id="IPR018499">
    <property type="entry name" value="Tetraspanin/Peripherin"/>
</dbReference>
<reference evidence="6" key="2">
    <citation type="journal article" date="2023" name="Microbiol Resour">
        <title>Decontamination and Annotation of the Draft Genome Sequence of the Oomycete Lagenidium giganteum ARSEF 373.</title>
        <authorList>
            <person name="Morgan W.R."/>
            <person name="Tartar A."/>
        </authorList>
    </citation>
    <scope>NUCLEOTIDE SEQUENCE</scope>
    <source>
        <strain evidence="6">ARSEF 373</strain>
    </source>
</reference>
<feature type="transmembrane region" description="Helical" evidence="5">
    <location>
        <begin position="77"/>
        <end position="99"/>
    </location>
</feature>
<dbReference type="AlphaFoldDB" id="A0AAV2Z7I5"/>
<evidence type="ECO:0000313" key="6">
    <source>
        <dbReference type="EMBL" id="DBA01392.1"/>
    </source>
</evidence>
<dbReference type="PANTHER" id="PTHR19282:SF456">
    <property type="entry name" value="CD63 MOLECULE"/>
    <property type="match status" value="1"/>
</dbReference>
<evidence type="ECO:0000256" key="3">
    <source>
        <dbReference type="ARBA" id="ARBA00022989"/>
    </source>
</evidence>
<sequence length="349" mass="38089">MRVWRTLSRGILVFTNVLFLLLGAVLVTLGGYMISIPDLNAFSDGGISSAIITCGSLIVLIALLGCCGAQWDSKVFLFPYAMLVIVSVVAQFALAGFMYHVHGALLKVAALNFDLSVLSAGDRGILKWINHRFAAAYDHCGLSVDLGMSLNDHALVATCRNTEYSWFAAFIENNCRISASDLQPGSTFLSCAGANFSMSDSVTEHTMICACESRMIQWVDDQSLLIAVFVGAVAFFEIVLVFLSCYVMCSRRGRHQGYHEIRMPLKQQPYNPHPRNYYTYGSSQSGDNVSVNNGGHAFGFQPGQQQPLYNNTQPSYAAMGTTTASYPFAKPVNPSQDAMNSKQIYGPSI</sequence>
<dbReference type="PANTHER" id="PTHR19282">
    <property type="entry name" value="TETRASPANIN"/>
    <property type="match status" value="1"/>
</dbReference>
<keyword evidence="2 5" id="KW-0812">Transmembrane</keyword>
<keyword evidence="7" id="KW-1185">Reference proteome</keyword>
<feature type="transmembrane region" description="Helical" evidence="5">
    <location>
        <begin position="12"/>
        <end position="34"/>
    </location>
</feature>
<evidence type="ECO:0000313" key="7">
    <source>
        <dbReference type="Proteomes" id="UP001146120"/>
    </source>
</evidence>
<evidence type="ECO:0000256" key="4">
    <source>
        <dbReference type="ARBA" id="ARBA00023136"/>
    </source>
</evidence>
<evidence type="ECO:0000256" key="1">
    <source>
        <dbReference type="ARBA" id="ARBA00004141"/>
    </source>
</evidence>
<dbReference type="GO" id="GO:0005886">
    <property type="term" value="C:plasma membrane"/>
    <property type="evidence" value="ECO:0007669"/>
    <property type="project" value="TreeGrafter"/>
</dbReference>
<name>A0AAV2Z7I5_9STRA</name>
<feature type="transmembrane region" description="Helical" evidence="5">
    <location>
        <begin position="46"/>
        <end position="65"/>
    </location>
</feature>
<evidence type="ECO:0008006" key="8">
    <source>
        <dbReference type="Google" id="ProtNLM"/>
    </source>
</evidence>
<accession>A0AAV2Z7I5</accession>
<feature type="transmembrane region" description="Helical" evidence="5">
    <location>
        <begin position="224"/>
        <end position="249"/>
    </location>
</feature>
<protein>
    <recommendedName>
        <fullName evidence="8">Tetraspanin</fullName>
    </recommendedName>
</protein>
<comment type="caution">
    <text evidence="6">The sequence shown here is derived from an EMBL/GenBank/DDBJ whole genome shotgun (WGS) entry which is preliminary data.</text>
</comment>
<dbReference type="Proteomes" id="UP001146120">
    <property type="component" value="Unassembled WGS sequence"/>
</dbReference>
<dbReference type="PRINTS" id="PR00259">
    <property type="entry name" value="TMFOUR"/>
</dbReference>
<keyword evidence="3 5" id="KW-1133">Transmembrane helix</keyword>
<evidence type="ECO:0000256" key="2">
    <source>
        <dbReference type="ARBA" id="ARBA00022692"/>
    </source>
</evidence>
<keyword evidence="4 5" id="KW-0472">Membrane</keyword>
<organism evidence="6 7">
    <name type="scientific">Lagenidium giganteum</name>
    <dbReference type="NCBI Taxonomy" id="4803"/>
    <lineage>
        <taxon>Eukaryota</taxon>
        <taxon>Sar</taxon>
        <taxon>Stramenopiles</taxon>
        <taxon>Oomycota</taxon>
        <taxon>Peronosporomycetes</taxon>
        <taxon>Pythiales</taxon>
        <taxon>Pythiaceae</taxon>
    </lineage>
</organism>
<reference evidence="6" key="1">
    <citation type="submission" date="2022-11" db="EMBL/GenBank/DDBJ databases">
        <authorList>
            <person name="Morgan W.R."/>
            <person name="Tartar A."/>
        </authorList>
    </citation>
    <scope>NUCLEOTIDE SEQUENCE</scope>
    <source>
        <strain evidence="6">ARSEF 373</strain>
    </source>
</reference>
<evidence type="ECO:0000256" key="5">
    <source>
        <dbReference type="SAM" id="Phobius"/>
    </source>
</evidence>
<comment type="subcellular location">
    <subcellularLocation>
        <location evidence="1">Membrane</location>
        <topology evidence="1">Multi-pass membrane protein</topology>
    </subcellularLocation>
</comment>
<dbReference type="Pfam" id="PF00335">
    <property type="entry name" value="Tetraspanin"/>
    <property type="match status" value="1"/>
</dbReference>
<dbReference type="EMBL" id="DAKRPA010000048">
    <property type="protein sequence ID" value="DBA01392.1"/>
    <property type="molecule type" value="Genomic_DNA"/>
</dbReference>
<gene>
    <name evidence="6" type="ORF">N0F65_007289</name>
</gene>
<proteinExistence type="predicted"/>